<organism evidence="2 3">
    <name type="scientific">Cryptococcus amylolentus CBS 6273</name>
    <dbReference type="NCBI Taxonomy" id="1296118"/>
    <lineage>
        <taxon>Eukaryota</taxon>
        <taxon>Fungi</taxon>
        <taxon>Dikarya</taxon>
        <taxon>Basidiomycota</taxon>
        <taxon>Agaricomycotina</taxon>
        <taxon>Tremellomycetes</taxon>
        <taxon>Tremellales</taxon>
        <taxon>Cryptococcaceae</taxon>
        <taxon>Cryptococcus</taxon>
    </lineage>
</organism>
<evidence type="ECO:0000313" key="2">
    <source>
        <dbReference type="EMBL" id="ODO10308.1"/>
    </source>
</evidence>
<name>A0A1E3KAZ8_9TREE</name>
<dbReference type="EMBL" id="MEKH01000003">
    <property type="protein sequence ID" value="ODO10308.1"/>
    <property type="molecule type" value="Genomic_DNA"/>
</dbReference>
<feature type="compositionally biased region" description="Pro residues" evidence="1">
    <location>
        <begin position="8"/>
        <end position="43"/>
    </location>
</feature>
<accession>A0A1E3KAZ8</accession>
<feature type="region of interest" description="Disordered" evidence="1">
    <location>
        <begin position="1"/>
        <end position="72"/>
    </location>
</feature>
<evidence type="ECO:0000256" key="1">
    <source>
        <dbReference type="SAM" id="MobiDB-lite"/>
    </source>
</evidence>
<protein>
    <submittedName>
        <fullName evidence="2">Uncharacterized protein</fullName>
    </submittedName>
</protein>
<sequence length="161" mass="17283">MVHGYSALPPPTLHQPTLHPPTLHPPTQPPPTLPATDDAPPPTAHRTRFLPPPAVTPPLPPPTSDSLTPPPPKCPLDFLVVGGCNWTYLTVVDVLPAANKTRFQVPVEAAFNCSSSEKLFLGVVARIAETEEANELERGDRIQLEEKKGLTKIAGAEKCSL</sequence>
<evidence type="ECO:0000313" key="3">
    <source>
        <dbReference type="Proteomes" id="UP000095149"/>
    </source>
</evidence>
<reference evidence="2 3" key="1">
    <citation type="submission" date="2016-06" db="EMBL/GenBank/DDBJ databases">
        <title>Evolution of pathogenesis and genome organization in the Tremellales.</title>
        <authorList>
            <person name="Cuomo C."/>
            <person name="Litvintseva A."/>
            <person name="Heitman J."/>
            <person name="Chen Y."/>
            <person name="Sun S."/>
            <person name="Springer D."/>
            <person name="Dromer F."/>
            <person name="Young S."/>
            <person name="Zeng Q."/>
            <person name="Chapman S."/>
            <person name="Gujja S."/>
            <person name="Saif S."/>
            <person name="Birren B."/>
        </authorList>
    </citation>
    <scope>NUCLEOTIDE SEQUENCE [LARGE SCALE GENOMIC DNA]</scope>
    <source>
        <strain evidence="2 3">CBS 6273</strain>
    </source>
</reference>
<dbReference type="Proteomes" id="UP000095149">
    <property type="component" value="Unassembled WGS sequence"/>
</dbReference>
<dbReference type="AlphaFoldDB" id="A0A1E3KAZ8"/>
<proteinExistence type="predicted"/>
<feature type="compositionally biased region" description="Pro residues" evidence="1">
    <location>
        <begin position="50"/>
        <end position="72"/>
    </location>
</feature>
<gene>
    <name evidence="2" type="ORF">I350_02537</name>
</gene>
<comment type="caution">
    <text evidence="2">The sequence shown here is derived from an EMBL/GenBank/DDBJ whole genome shotgun (WGS) entry which is preliminary data.</text>
</comment>